<organism evidence="3 4">
    <name type="scientific">Diplogelasinospora grovesii</name>
    <dbReference type="NCBI Taxonomy" id="303347"/>
    <lineage>
        <taxon>Eukaryota</taxon>
        <taxon>Fungi</taxon>
        <taxon>Dikarya</taxon>
        <taxon>Ascomycota</taxon>
        <taxon>Pezizomycotina</taxon>
        <taxon>Sordariomycetes</taxon>
        <taxon>Sordariomycetidae</taxon>
        <taxon>Sordariales</taxon>
        <taxon>Diplogelasinosporaceae</taxon>
        <taxon>Diplogelasinospora</taxon>
    </lineage>
</organism>
<feature type="compositionally biased region" description="Low complexity" evidence="1">
    <location>
        <begin position="159"/>
        <end position="168"/>
    </location>
</feature>
<keyword evidence="4" id="KW-1185">Reference proteome</keyword>
<feature type="region of interest" description="Disordered" evidence="1">
    <location>
        <begin position="90"/>
        <end position="204"/>
    </location>
</feature>
<feature type="transmembrane region" description="Helical" evidence="2">
    <location>
        <begin position="334"/>
        <end position="354"/>
    </location>
</feature>
<reference evidence="4" key="1">
    <citation type="journal article" date="2023" name="Mol. Phylogenet. Evol.">
        <title>Genome-scale phylogeny and comparative genomics of the fungal order Sordariales.</title>
        <authorList>
            <person name="Hensen N."/>
            <person name="Bonometti L."/>
            <person name="Westerberg I."/>
            <person name="Brannstrom I.O."/>
            <person name="Guillou S."/>
            <person name="Cros-Aarteil S."/>
            <person name="Calhoun S."/>
            <person name="Haridas S."/>
            <person name="Kuo A."/>
            <person name="Mondo S."/>
            <person name="Pangilinan J."/>
            <person name="Riley R."/>
            <person name="LaButti K."/>
            <person name="Andreopoulos B."/>
            <person name="Lipzen A."/>
            <person name="Chen C."/>
            <person name="Yan M."/>
            <person name="Daum C."/>
            <person name="Ng V."/>
            <person name="Clum A."/>
            <person name="Steindorff A."/>
            <person name="Ohm R.A."/>
            <person name="Martin F."/>
            <person name="Silar P."/>
            <person name="Natvig D.O."/>
            <person name="Lalanne C."/>
            <person name="Gautier V."/>
            <person name="Ament-Velasquez S.L."/>
            <person name="Kruys A."/>
            <person name="Hutchinson M.I."/>
            <person name="Powell A.J."/>
            <person name="Barry K."/>
            <person name="Miller A.N."/>
            <person name="Grigoriev I.V."/>
            <person name="Debuchy R."/>
            <person name="Gladieux P."/>
            <person name="Hiltunen Thoren M."/>
            <person name="Johannesson H."/>
        </authorList>
    </citation>
    <scope>NUCLEOTIDE SEQUENCE [LARGE SCALE GENOMIC DNA]</scope>
    <source>
        <strain evidence="4">CBS 340.73</strain>
    </source>
</reference>
<feature type="compositionally biased region" description="Polar residues" evidence="1">
    <location>
        <begin position="111"/>
        <end position="129"/>
    </location>
</feature>
<sequence length="373" mass="42234">MGTYSLPDWDSDDDWGSDKEYYDIRKKKVVPKESIGREMVPYNATNKRTKQRAVPGGWPEDGEEVVIPVRRRMSGDNPKNLASVLMAHMEEQRAQARNRPPLLNRPDPFGRSSTTARTPTGYYNTPDNRGSSRDDGFKPPPSSYRTLPGCTAIDHPVASTTPTGYRYTTDGRRRRDSYRPLTSPTSYGYAPNLNRRGPAATTPTGYYNPYNADRPDYTTTPAPRQELLPHPAGRHTHAHARAVGSVALERTRTTTTTVTETDHATFHIDVPRDHPSSSLDTSIPEYDPEYDRLKGRYPPINPALFELDMPELKPGFRREEEETDKREIEKKGAVVGYVLSCIFWLLLLNAGIWASVRYGPEREQTCTKVVYDR</sequence>
<dbReference type="EMBL" id="MU853879">
    <property type="protein sequence ID" value="KAK3936567.1"/>
    <property type="molecule type" value="Genomic_DNA"/>
</dbReference>
<keyword evidence="2" id="KW-0472">Membrane</keyword>
<protein>
    <submittedName>
        <fullName evidence="3">Uncharacterized protein</fullName>
    </submittedName>
</protein>
<dbReference type="AlphaFoldDB" id="A0AAN6N383"/>
<feature type="compositionally biased region" description="Low complexity" evidence="1">
    <location>
        <begin position="97"/>
        <end position="106"/>
    </location>
</feature>
<dbReference type="Proteomes" id="UP001303473">
    <property type="component" value="Unassembled WGS sequence"/>
</dbReference>
<evidence type="ECO:0000313" key="3">
    <source>
        <dbReference type="EMBL" id="KAK3936567.1"/>
    </source>
</evidence>
<keyword evidence="2" id="KW-1133">Transmembrane helix</keyword>
<keyword evidence="2" id="KW-0812">Transmembrane</keyword>
<evidence type="ECO:0000313" key="4">
    <source>
        <dbReference type="Proteomes" id="UP001303473"/>
    </source>
</evidence>
<proteinExistence type="predicted"/>
<gene>
    <name evidence="3" type="ORF">QBC46DRAFT_418643</name>
</gene>
<evidence type="ECO:0000256" key="1">
    <source>
        <dbReference type="SAM" id="MobiDB-lite"/>
    </source>
</evidence>
<name>A0AAN6N383_9PEZI</name>
<evidence type="ECO:0000256" key="2">
    <source>
        <dbReference type="SAM" id="Phobius"/>
    </source>
</evidence>
<feature type="region of interest" description="Disordered" evidence="1">
    <location>
        <begin position="40"/>
        <end position="61"/>
    </location>
</feature>
<comment type="caution">
    <text evidence="3">The sequence shown here is derived from an EMBL/GenBank/DDBJ whole genome shotgun (WGS) entry which is preliminary data.</text>
</comment>
<accession>A0AAN6N383</accession>